<dbReference type="EMBL" id="JAGIOE010000001">
    <property type="protein sequence ID" value="MBP2372471.1"/>
    <property type="molecule type" value="Genomic_DNA"/>
</dbReference>
<dbReference type="Proteomes" id="UP000766570">
    <property type="component" value="Unassembled WGS sequence"/>
</dbReference>
<feature type="transmembrane region" description="Helical" evidence="2">
    <location>
        <begin position="21"/>
        <end position="39"/>
    </location>
</feature>
<evidence type="ECO:0000313" key="4">
    <source>
        <dbReference type="Proteomes" id="UP000766570"/>
    </source>
</evidence>
<feature type="compositionally biased region" description="Low complexity" evidence="1">
    <location>
        <begin position="60"/>
        <end position="75"/>
    </location>
</feature>
<sequence>MAQKQVRSTRPSARVFRRRRLAVFISLLVVAGLLLWAGFGMASMLRPADPGATGTDPVAGGTSSTSPQPSQEPGTEPSDEATDCLEGDVVIGASTAQGTHGPAQNPVLVMTIKNEGKFDCKVNVGTSQQEFSVTSGSDRIFATSDCVQDPMDTEITIKPGSSETARFTWTRVRSAPGCKIVSAKPRPGWYGFTAKLGDLSSETAKFELK</sequence>
<keyword evidence="2" id="KW-0812">Transmembrane</keyword>
<evidence type="ECO:0008006" key="5">
    <source>
        <dbReference type="Google" id="ProtNLM"/>
    </source>
</evidence>
<evidence type="ECO:0000256" key="1">
    <source>
        <dbReference type="SAM" id="MobiDB-lite"/>
    </source>
</evidence>
<evidence type="ECO:0000256" key="2">
    <source>
        <dbReference type="SAM" id="Phobius"/>
    </source>
</evidence>
<evidence type="ECO:0000313" key="3">
    <source>
        <dbReference type="EMBL" id="MBP2372471.1"/>
    </source>
</evidence>
<protein>
    <recommendedName>
        <fullName evidence="5">DUF4232 domain-containing protein</fullName>
    </recommendedName>
</protein>
<feature type="region of interest" description="Disordered" evidence="1">
    <location>
        <begin position="50"/>
        <end position="82"/>
    </location>
</feature>
<dbReference type="RefSeq" id="WP_209905786.1">
    <property type="nucleotide sequence ID" value="NZ_BAAAMI010000025.1"/>
</dbReference>
<comment type="caution">
    <text evidence="3">The sequence shown here is derived from an EMBL/GenBank/DDBJ whole genome shotgun (WGS) entry which is preliminary data.</text>
</comment>
<keyword evidence="2" id="KW-0472">Membrane</keyword>
<reference evidence="3 4" key="1">
    <citation type="submission" date="2021-03" db="EMBL/GenBank/DDBJ databases">
        <title>Sequencing the genomes of 1000 actinobacteria strains.</title>
        <authorList>
            <person name="Klenk H.-P."/>
        </authorList>
    </citation>
    <scope>NUCLEOTIDE SEQUENCE [LARGE SCALE GENOMIC DNA]</scope>
    <source>
        <strain evidence="3 4">DSM 15454</strain>
    </source>
</reference>
<gene>
    <name evidence="3" type="ORF">JOF46_000383</name>
</gene>
<organism evidence="3 4">
    <name type="scientific">Paeniglutamicibacter psychrophenolicus</name>
    <dbReference type="NCBI Taxonomy" id="257454"/>
    <lineage>
        <taxon>Bacteria</taxon>
        <taxon>Bacillati</taxon>
        <taxon>Actinomycetota</taxon>
        <taxon>Actinomycetes</taxon>
        <taxon>Micrococcales</taxon>
        <taxon>Micrococcaceae</taxon>
        <taxon>Paeniglutamicibacter</taxon>
    </lineage>
</organism>
<keyword evidence="2" id="KW-1133">Transmembrane helix</keyword>
<keyword evidence="4" id="KW-1185">Reference proteome</keyword>
<accession>A0ABS4W8E3</accession>
<proteinExistence type="predicted"/>
<name>A0ABS4W8E3_9MICC</name>